<dbReference type="AlphaFoldDB" id="A0A1Q8QC87"/>
<dbReference type="Proteomes" id="UP000186102">
    <property type="component" value="Unassembled WGS sequence"/>
</dbReference>
<sequence>MNGGWADVRKGTPHIFKELMKIEKKKISYCALLFSAAI</sequence>
<comment type="caution">
    <text evidence="1">The sequence shown here is derived from an EMBL/GenBank/DDBJ whole genome shotgun (WGS) entry which is preliminary data.</text>
</comment>
<gene>
    <name evidence="1" type="ORF">DSOL_5393</name>
</gene>
<reference evidence="1 2" key="1">
    <citation type="submission" date="2016-09" db="EMBL/GenBank/DDBJ databases">
        <title>Complete genome of Desulfosporosinus sp. OL.</title>
        <authorList>
            <person name="Mardanov A."/>
            <person name="Beletsky A."/>
            <person name="Panova A."/>
            <person name="Karnachuk O."/>
            <person name="Ravin N."/>
        </authorList>
    </citation>
    <scope>NUCLEOTIDE SEQUENCE [LARGE SCALE GENOMIC DNA]</scope>
    <source>
        <strain evidence="1 2">OL</strain>
    </source>
</reference>
<protein>
    <submittedName>
        <fullName evidence="1">Uncharacterized protein</fullName>
    </submittedName>
</protein>
<accession>A0A1Q8QC87</accession>
<keyword evidence="2" id="KW-1185">Reference proteome</keyword>
<name>A0A1Q8QC87_9FIRM</name>
<proteinExistence type="predicted"/>
<evidence type="ECO:0000313" key="1">
    <source>
        <dbReference type="EMBL" id="OLN24922.1"/>
    </source>
</evidence>
<organism evidence="1 2">
    <name type="scientific">Desulfosporosinus metallidurans</name>
    <dbReference type="NCBI Taxonomy" id="1888891"/>
    <lineage>
        <taxon>Bacteria</taxon>
        <taxon>Bacillati</taxon>
        <taxon>Bacillota</taxon>
        <taxon>Clostridia</taxon>
        <taxon>Eubacteriales</taxon>
        <taxon>Desulfitobacteriaceae</taxon>
        <taxon>Desulfosporosinus</taxon>
    </lineage>
</organism>
<evidence type="ECO:0000313" key="2">
    <source>
        <dbReference type="Proteomes" id="UP000186102"/>
    </source>
</evidence>
<dbReference type="EMBL" id="MLBF01000150">
    <property type="protein sequence ID" value="OLN24922.1"/>
    <property type="molecule type" value="Genomic_DNA"/>
</dbReference>